<protein>
    <submittedName>
        <fullName evidence="2">Iron-sulfur cluster assembly protein</fullName>
    </submittedName>
</protein>
<dbReference type="InterPro" id="IPR000361">
    <property type="entry name" value="ATAP_core_dom"/>
</dbReference>
<dbReference type="STRING" id="1079859.SAMN04515674_102428"/>
<feature type="domain" description="Core" evidence="1">
    <location>
        <begin position="6"/>
        <end position="93"/>
    </location>
</feature>
<organism evidence="2 3">
    <name type="scientific">Pseudarcicella hirudinis</name>
    <dbReference type="NCBI Taxonomy" id="1079859"/>
    <lineage>
        <taxon>Bacteria</taxon>
        <taxon>Pseudomonadati</taxon>
        <taxon>Bacteroidota</taxon>
        <taxon>Cytophagia</taxon>
        <taxon>Cytophagales</taxon>
        <taxon>Flectobacillaceae</taxon>
        <taxon>Pseudarcicella</taxon>
    </lineage>
</organism>
<dbReference type="InterPro" id="IPR035903">
    <property type="entry name" value="HesB-like_dom_sf"/>
</dbReference>
<dbReference type="Gene3D" id="2.60.300.12">
    <property type="entry name" value="HesB-like domain"/>
    <property type="match status" value="1"/>
</dbReference>
<dbReference type="OrthoDB" id="9801228at2"/>
<dbReference type="SUPFAM" id="SSF89360">
    <property type="entry name" value="HesB-like domain"/>
    <property type="match status" value="1"/>
</dbReference>
<dbReference type="EMBL" id="FOXH01000002">
    <property type="protein sequence ID" value="SFP32249.1"/>
    <property type="molecule type" value="Genomic_DNA"/>
</dbReference>
<name>A0A1I5PDU4_9BACT</name>
<dbReference type="AlphaFoldDB" id="A0A1I5PDU4"/>
<gene>
    <name evidence="2" type="ORF">SAMN04515674_102428</name>
</gene>
<dbReference type="RefSeq" id="WP_092013249.1">
    <property type="nucleotide sequence ID" value="NZ_FOXH01000002.1"/>
</dbReference>
<accession>A0A1I5PDU4</accession>
<sequence>MNIIPITISPDAQEEIRNSLNIKGIPAEYNLRVGLKGGACSANYLLGFDKMTENDELYEVEGIKILIDRRHLMYLIGVELDFEEEGNGFTFTRK</sequence>
<reference evidence="2 3" key="1">
    <citation type="submission" date="2016-10" db="EMBL/GenBank/DDBJ databases">
        <authorList>
            <person name="de Groot N.N."/>
        </authorList>
    </citation>
    <scope>NUCLEOTIDE SEQUENCE [LARGE SCALE GENOMIC DNA]</scope>
    <source>
        <strain evidence="3">E92,LMG 26720,CCM 7988</strain>
    </source>
</reference>
<dbReference type="Pfam" id="PF01521">
    <property type="entry name" value="Fe-S_biosyn"/>
    <property type="match status" value="1"/>
</dbReference>
<proteinExistence type="predicted"/>
<evidence type="ECO:0000259" key="1">
    <source>
        <dbReference type="Pfam" id="PF01521"/>
    </source>
</evidence>
<keyword evidence="3" id="KW-1185">Reference proteome</keyword>
<evidence type="ECO:0000313" key="3">
    <source>
        <dbReference type="Proteomes" id="UP000199306"/>
    </source>
</evidence>
<evidence type="ECO:0000313" key="2">
    <source>
        <dbReference type="EMBL" id="SFP32249.1"/>
    </source>
</evidence>
<dbReference type="Proteomes" id="UP000199306">
    <property type="component" value="Unassembled WGS sequence"/>
</dbReference>